<keyword evidence="12" id="KW-0175">Coiled coil</keyword>
<dbReference type="SUPFAM" id="SSF48019">
    <property type="entry name" value="post-AAA+ oligomerization domain-like"/>
    <property type="match status" value="1"/>
</dbReference>
<keyword evidence="9" id="KW-0067">ATP-binding</keyword>
<dbReference type="Gene3D" id="1.10.8.60">
    <property type="match status" value="1"/>
</dbReference>
<proteinExistence type="inferred from homology"/>
<dbReference type="CDD" id="cd18137">
    <property type="entry name" value="HLD_clamp_pol_III_gamma_tau"/>
    <property type="match status" value="1"/>
</dbReference>
<dbReference type="PANTHER" id="PTHR11669:SF0">
    <property type="entry name" value="PROTEIN STICHEL-LIKE 2"/>
    <property type="match status" value="1"/>
</dbReference>
<evidence type="ECO:0000259" key="13">
    <source>
        <dbReference type="SMART" id="SM00382"/>
    </source>
</evidence>
<comment type="catalytic activity">
    <reaction evidence="11">
        <text>DNA(n) + a 2'-deoxyribonucleoside 5'-triphosphate = DNA(n+1) + diphosphate</text>
        <dbReference type="Rhea" id="RHEA:22508"/>
        <dbReference type="Rhea" id="RHEA-COMP:17339"/>
        <dbReference type="Rhea" id="RHEA-COMP:17340"/>
        <dbReference type="ChEBI" id="CHEBI:33019"/>
        <dbReference type="ChEBI" id="CHEBI:61560"/>
        <dbReference type="ChEBI" id="CHEBI:173112"/>
        <dbReference type="EC" id="2.7.7.7"/>
    </reaction>
</comment>
<dbReference type="EC" id="2.7.7.7" evidence="2"/>
<dbReference type="Pfam" id="PF22608">
    <property type="entry name" value="DNAX_ATPase_lid"/>
    <property type="match status" value="1"/>
</dbReference>
<dbReference type="Gene3D" id="3.40.50.300">
    <property type="entry name" value="P-loop containing nucleotide triphosphate hydrolases"/>
    <property type="match status" value="1"/>
</dbReference>
<keyword evidence="7" id="KW-0547">Nucleotide-binding</keyword>
<dbReference type="CDD" id="cd00009">
    <property type="entry name" value="AAA"/>
    <property type="match status" value="1"/>
</dbReference>
<dbReference type="InterPro" id="IPR022754">
    <property type="entry name" value="DNA_pol_III_gamma-3"/>
</dbReference>
<evidence type="ECO:0000256" key="11">
    <source>
        <dbReference type="ARBA" id="ARBA00049244"/>
    </source>
</evidence>
<dbReference type="InterPro" id="IPR027417">
    <property type="entry name" value="P-loop_NTPase"/>
</dbReference>
<keyword evidence="8" id="KW-0862">Zinc</keyword>
<gene>
    <name evidence="14" type="primary">dnaX</name>
    <name evidence="14" type="ORF">AALT52_02415</name>
</gene>
<name>A0ABV4DMP3_9LACO</name>
<evidence type="ECO:0000256" key="1">
    <source>
        <dbReference type="ARBA" id="ARBA00006360"/>
    </source>
</evidence>
<evidence type="ECO:0000256" key="8">
    <source>
        <dbReference type="ARBA" id="ARBA00022833"/>
    </source>
</evidence>
<evidence type="ECO:0000256" key="2">
    <source>
        <dbReference type="ARBA" id="ARBA00012417"/>
    </source>
</evidence>
<comment type="similarity">
    <text evidence="1">Belongs to the DnaX/STICHEL family.</text>
</comment>
<dbReference type="GO" id="GO:0003887">
    <property type="term" value="F:DNA-directed DNA polymerase activity"/>
    <property type="evidence" value="ECO:0007669"/>
    <property type="project" value="UniProtKB-EC"/>
</dbReference>
<evidence type="ECO:0000256" key="5">
    <source>
        <dbReference type="ARBA" id="ARBA00022705"/>
    </source>
</evidence>
<dbReference type="NCBIfam" id="NF004046">
    <property type="entry name" value="PRK05563.1"/>
    <property type="match status" value="1"/>
</dbReference>
<reference evidence="14 15" key="1">
    <citation type="submission" date="2024-03" db="EMBL/GenBank/DDBJ databases">
        <title>Mouse gut bacterial collection (mGBC) of GemPharmatech.</title>
        <authorList>
            <person name="He Y."/>
            <person name="Dong L."/>
            <person name="Wu D."/>
            <person name="Gao X."/>
            <person name="Lin Z."/>
        </authorList>
    </citation>
    <scope>NUCLEOTIDE SEQUENCE [LARGE SCALE GENOMIC DNA]</scope>
    <source>
        <strain evidence="14 15">15-30</strain>
    </source>
</reference>
<dbReference type="PRINTS" id="PR00300">
    <property type="entry name" value="CLPPROTEASEA"/>
</dbReference>
<evidence type="ECO:0000256" key="10">
    <source>
        <dbReference type="ARBA" id="ARBA00022932"/>
    </source>
</evidence>
<dbReference type="Pfam" id="PF13177">
    <property type="entry name" value="DNA_pol3_delta2"/>
    <property type="match status" value="1"/>
</dbReference>
<keyword evidence="15" id="KW-1185">Reference proteome</keyword>
<sequence length="576" mass="64448">MGYQALYRVWRPQVFADLVGQELITKTLKNALMTNQTTHAYLFTGPRGTGKTSAAKIFAKAINCRNQKNGEPCNECETCLAITAGRLNDVIEIDAASNNGVEEIRDIRDKAKYAPTQADYKVYIIDEVHMLSTGAFNALLKTLEEPPANVVFILATTEPHKIPTTIISRTQRFDFRRITPQAILQRMRYILDQKELSYDDKALKIIAKAAEGGMRDALSILDQVLSFGDNTVTLENALMVTGSVTRANLTKYLQQVVEKDTSGALATVHEILEDGKDATRLVEDLINYCRDLLLYQQAPQIVEESELGLLDETLKTFASEVEAERLYQMIDVLNQQQENMRFTVHQSIYLEVLTVKLSRLNVMPQASSVSMINDPATDAKVTQLQQQLQALEQSLAELKANNSTTKERPTAKKVQPARKNSVSSELKLNYNKIYDVLAKASKEDLRQLGQVWGDLMNMLNVTQRAIMRVAKPVAASAEGVVIGFEYDILCQRALENIELQDVLGNGLSRLLGHAPELVFIPASRWGEIRSQYLSKHDPRKKEAPKEEVKPLKEAEPALVAKAKELFGPELVKVKND</sequence>
<evidence type="ECO:0000256" key="4">
    <source>
        <dbReference type="ARBA" id="ARBA00022695"/>
    </source>
</evidence>
<dbReference type="InterPro" id="IPR003593">
    <property type="entry name" value="AAA+_ATPase"/>
</dbReference>
<dbReference type="RefSeq" id="WP_369940865.1">
    <property type="nucleotide sequence ID" value="NZ_JBCLUF010000006.1"/>
</dbReference>
<accession>A0ABV4DMP3</accession>
<evidence type="ECO:0000313" key="15">
    <source>
        <dbReference type="Proteomes" id="UP001565236"/>
    </source>
</evidence>
<feature type="coiled-coil region" evidence="12">
    <location>
        <begin position="381"/>
        <end position="408"/>
    </location>
</feature>
<evidence type="ECO:0000313" key="14">
    <source>
        <dbReference type="EMBL" id="MEY8661751.1"/>
    </source>
</evidence>
<keyword evidence="3 14" id="KW-0808">Transferase</keyword>
<dbReference type="SMART" id="SM00382">
    <property type="entry name" value="AAA"/>
    <property type="match status" value="1"/>
</dbReference>
<keyword evidence="10" id="KW-0239">DNA-directed DNA polymerase</keyword>
<feature type="domain" description="AAA+ ATPase" evidence="13">
    <location>
        <begin position="37"/>
        <end position="179"/>
    </location>
</feature>
<evidence type="ECO:0000256" key="7">
    <source>
        <dbReference type="ARBA" id="ARBA00022741"/>
    </source>
</evidence>
<dbReference type="SUPFAM" id="SSF52540">
    <property type="entry name" value="P-loop containing nucleoside triphosphate hydrolases"/>
    <property type="match status" value="1"/>
</dbReference>
<dbReference type="InterPro" id="IPR050238">
    <property type="entry name" value="DNA_Rep/Repair_Clamp_Loader"/>
</dbReference>
<keyword evidence="5" id="KW-0235">DNA replication</keyword>
<evidence type="ECO:0000256" key="12">
    <source>
        <dbReference type="SAM" id="Coils"/>
    </source>
</evidence>
<dbReference type="Pfam" id="PF12169">
    <property type="entry name" value="DNA_pol3_gamma3"/>
    <property type="match status" value="1"/>
</dbReference>
<dbReference type="Proteomes" id="UP001565236">
    <property type="component" value="Unassembled WGS sequence"/>
</dbReference>
<keyword evidence="4 14" id="KW-0548">Nucleotidyltransferase</keyword>
<dbReference type="InterPro" id="IPR001270">
    <property type="entry name" value="ClpA/B"/>
</dbReference>
<evidence type="ECO:0000256" key="3">
    <source>
        <dbReference type="ARBA" id="ARBA00022679"/>
    </source>
</evidence>
<dbReference type="Gene3D" id="1.20.272.10">
    <property type="match status" value="1"/>
</dbReference>
<comment type="caution">
    <text evidence="14">The sequence shown here is derived from an EMBL/GenBank/DDBJ whole genome shotgun (WGS) entry which is preliminary data.</text>
</comment>
<protein>
    <recommendedName>
        <fullName evidence="2">DNA-directed DNA polymerase</fullName>
        <ecNumber evidence="2">2.7.7.7</ecNumber>
    </recommendedName>
</protein>
<dbReference type="PANTHER" id="PTHR11669">
    <property type="entry name" value="REPLICATION FACTOR C / DNA POLYMERASE III GAMMA-TAU SUBUNIT"/>
    <property type="match status" value="1"/>
</dbReference>
<evidence type="ECO:0000256" key="9">
    <source>
        <dbReference type="ARBA" id="ARBA00022840"/>
    </source>
</evidence>
<keyword evidence="6" id="KW-0479">Metal-binding</keyword>
<dbReference type="InterPro" id="IPR012763">
    <property type="entry name" value="DNA_pol_III_sug/sutau_N"/>
</dbReference>
<evidence type="ECO:0000256" key="6">
    <source>
        <dbReference type="ARBA" id="ARBA00022723"/>
    </source>
</evidence>
<organism evidence="14 15">
    <name type="scientific">Ligilactobacillus faecis</name>
    <dbReference type="NCBI Taxonomy" id="762833"/>
    <lineage>
        <taxon>Bacteria</taxon>
        <taxon>Bacillati</taxon>
        <taxon>Bacillota</taxon>
        <taxon>Bacilli</taxon>
        <taxon>Lactobacillales</taxon>
        <taxon>Lactobacillaceae</taxon>
        <taxon>Ligilactobacillus</taxon>
    </lineage>
</organism>
<dbReference type="NCBIfam" id="TIGR02397">
    <property type="entry name" value="dnaX_nterm"/>
    <property type="match status" value="1"/>
</dbReference>
<dbReference type="InterPro" id="IPR008921">
    <property type="entry name" value="DNA_pol3_clamp-load_cplx_C"/>
</dbReference>
<dbReference type="InterPro" id="IPR045085">
    <property type="entry name" value="HLD_clamp_pol_III_gamma_tau"/>
</dbReference>
<dbReference type="EMBL" id="JBCLUF010000006">
    <property type="protein sequence ID" value="MEY8661751.1"/>
    <property type="molecule type" value="Genomic_DNA"/>
</dbReference>